<accession>A0AAV1HUR7</accession>
<dbReference type="Proteomes" id="UP001314263">
    <property type="component" value="Unassembled WGS sequence"/>
</dbReference>
<feature type="chain" id="PRO_5043527634" description="Right handed beta helix domain-containing protein" evidence="2">
    <location>
        <begin position="23"/>
        <end position="910"/>
    </location>
</feature>
<comment type="caution">
    <text evidence="4">The sequence shown here is derived from an EMBL/GenBank/DDBJ whole genome shotgun (WGS) entry which is preliminary data.</text>
</comment>
<dbReference type="SMART" id="SM00710">
    <property type="entry name" value="PbH1"/>
    <property type="match status" value="4"/>
</dbReference>
<organism evidence="4 5">
    <name type="scientific">Coccomyxa viridis</name>
    <dbReference type="NCBI Taxonomy" id="1274662"/>
    <lineage>
        <taxon>Eukaryota</taxon>
        <taxon>Viridiplantae</taxon>
        <taxon>Chlorophyta</taxon>
        <taxon>core chlorophytes</taxon>
        <taxon>Trebouxiophyceae</taxon>
        <taxon>Trebouxiophyceae incertae sedis</taxon>
        <taxon>Coccomyxaceae</taxon>
        <taxon>Coccomyxa</taxon>
    </lineage>
</organism>
<feature type="signal peptide" evidence="2">
    <location>
        <begin position="1"/>
        <end position="22"/>
    </location>
</feature>
<gene>
    <name evidence="4" type="ORF">CVIRNUC_001844</name>
</gene>
<reference evidence="4 5" key="1">
    <citation type="submission" date="2023-10" db="EMBL/GenBank/DDBJ databases">
        <authorList>
            <person name="Maclean D."/>
            <person name="Macfadyen A."/>
        </authorList>
    </citation>
    <scope>NUCLEOTIDE SEQUENCE [LARGE SCALE GENOMIC DNA]</scope>
</reference>
<evidence type="ECO:0000259" key="3">
    <source>
        <dbReference type="Pfam" id="PF13229"/>
    </source>
</evidence>
<evidence type="ECO:0000256" key="2">
    <source>
        <dbReference type="SAM" id="SignalP"/>
    </source>
</evidence>
<evidence type="ECO:0000256" key="1">
    <source>
        <dbReference type="SAM" id="MobiDB-lite"/>
    </source>
</evidence>
<dbReference type="Gene3D" id="2.160.20.10">
    <property type="entry name" value="Single-stranded right-handed beta-helix, Pectin lyase-like"/>
    <property type="match status" value="2"/>
</dbReference>
<protein>
    <recommendedName>
        <fullName evidence="3">Right handed beta helix domain-containing protein</fullName>
    </recommendedName>
</protein>
<dbReference type="SUPFAM" id="SSF51126">
    <property type="entry name" value="Pectin lyase-like"/>
    <property type="match status" value="1"/>
</dbReference>
<evidence type="ECO:0000313" key="4">
    <source>
        <dbReference type="EMBL" id="CAK0748586.1"/>
    </source>
</evidence>
<sequence>MPSAAVLAYLLSTLAIISSADARKQVLANVDQFNGYTRQQIMPREWGNRGERRILEYVESTAPSSGVDHEDSHNTTETSRLQLGVDAGLAFTAQDETALGAAPAEALADGLGSDAWSSIAAEPSGDGIGSMSGQQGSQAWTTAAAPGPQGASGGSGSPEMGVEKSAAWDSSTGAGTSAAYSGNSMGAESLCDSLQGGPTEWMRHGGALGLACAQQRAVTDEHGQQGPLIDAHGAFKIAASQQAPSSLQSLLRRSLALQQQMEANVSSAGVQSFMSAALHINVRDTAGALQAISASAASAVAQAARSADENKTVSYTPNGPGGKLVGSDFTSFFLTSASDPTISGMRLAPGNYTVNPGANPDSHLWILCNPDIPRQTPFVLDLGGSVLIFEDQMKAGFFISDCVSVEVRGPARAYHSSIPFTQGTVTAISNDQHQGYYWEVQIHEGFPADTVVGPDGSKKDFLMRFDPQSLQMPDNYYDAISTRRTKIASSPPTYRFSFDVAQVAGKVGDYVALRGKGAHGIMMKNDTRTTVSGITMHNVGVFFIIDWTGNGNTFLDNTLVPWPDPVGANKMPVLMASNADGIHCLGASQGPRIIGNTIANAGDDAITIHSLYFIVAKVEPDRKMVTIATGDLRASIAAGSSIVAYVGEQLMILGSANVTSIKQVGNPLLPGAKSKIVPGLDFSKQKFYEVALGAWPGSFAGLEFDNLIANLGRVGSGFEVRDNLIMNNRGRGILLKAGNGSVEGNTIFRPTFWPIQVMPESFWLEADWSHDVRIANNHIDGPYGGILVGLIRLNEMGSGLYLNHRNITVVDNTLVNVNYAPIIITSAINVTVGNNTIQDALCQMPSIGQGYKWLDGSSLIYADNVHGLRLDPPNQIMNTANCTHVNYRRPIILGTNATDVTFADGRNYMA</sequence>
<dbReference type="InterPro" id="IPR012334">
    <property type="entry name" value="Pectin_lyas_fold"/>
</dbReference>
<dbReference type="InterPro" id="IPR006626">
    <property type="entry name" value="PbH1"/>
</dbReference>
<feature type="region of interest" description="Disordered" evidence="1">
    <location>
        <begin position="118"/>
        <end position="179"/>
    </location>
</feature>
<keyword evidence="5" id="KW-1185">Reference proteome</keyword>
<dbReference type="EMBL" id="CAUYUE010000003">
    <property type="protein sequence ID" value="CAK0748586.1"/>
    <property type="molecule type" value="Genomic_DNA"/>
</dbReference>
<dbReference type="Pfam" id="PF13229">
    <property type="entry name" value="Beta_helix"/>
    <property type="match status" value="1"/>
</dbReference>
<evidence type="ECO:0000313" key="5">
    <source>
        <dbReference type="Proteomes" id="UP001314263"/>
    </source>
</evidence>
<keyword evidence="2" id="KW-0732">Signal</keyword>
<feature type="domain" description="Right handed beta helix" evidence="3">
    <location>
        <begin position="715"/>
        <end position="837"/>
    </location>
</feature>
<dbReference type="InterPro" id="IPR011050">
    <property type="entry name" value="Pectin_lyase_fold/virulence"/>
</dbReference>
<feature type="compositionally biased region" description="Low complexity" evidence="1">
    <location>
        <begin position="165"/>
        <end position="179"/>
    </location>
</feature>
<feature type="compositionally biased region" description="Low complexity" evidence="1">
    <location>
        <begin position="129"/>
        <end position="149"/>
    </location>
</feature>
<name>A0AAV1HUR7_9CHLO</name>
<dbReference type="InterPro" id="IPR039448">
    <property type="entry name" value="Beta_helix"/>
</dbReference>
<proteinExistence type="predicted"/>
<dbReference type="AlphaFoldDB" id="A0AAV1HUR7"/>